<dbReference type="Gene3D" id="2.40.160.60">
    <property type="entry name" value="Outer membrane protein transport protein (OMPP1/FadL/TodX)"/>
    <property type="match status" value="1"/>
</dbReference>
<comment type="subcellular location">
    <subcellularLocation>
        <location evidence="1">Cell outer membrane</location>
        <topology evidence="1">Multi-pass membrane protein</topology>
    </subcellularLocation>
</comment>
<dbReference type="AlphaFoldDB" id="A0A7V5UDW3"/>
<keyword evidence="6" id="KW-0472">Membrane</keyword>
<reference evidence="8" key="1">
    <citation type="journal article" date="2020" name="mSystems">
        <title>Genome- and Community-Level Interaction Insights into Carbon Utilization and Element Cycling Functions of Hydrothermarchaeota in Hydrothermal Sediment.</title>
        <authorList>
            <person name="Zhou Z."/>
            <person name="Liu Y."/>
            <person name="Xu W."/>
            <person name="Pan J."/>
            <person name="Luo Z.H."/>
            <person name="Li M."/>
        </authorList>
    </citation>
    <scope>NUCLEOTIDE SEQUENCE [LARGE SCALE GENOMIC DNA]</scope>
    <source>
        <strain evidence="8">HyVt-527</strain>
    </source>
</reference>
<comment type="caution">
    <text evidence="8">The sequence shown here is derived from an EMBL/GenBank/DDBJ whole genome shotgun (WGS) entry which is preliminary data.</text>
</comment>
<sequence>MRIGMKILIKIFLVLLFVNLSFAQRAELNHFIMDYGQTFDFVSARSLGMGGSGLAGGQSYDAPAINPALLSRISGGIAVAAGMWLNKTVEDRAFPYYDSFVGFNDYGSYAYNAYWKQNGWVSVQYRIPASLVRGLTVATGYVPFRSYEYDYREEVRDPVNKNDRLLGYNTMMQTGRLNAIPLTVSYRLFNSLSVGAQVSFLLGNLEYKEMVNPKASEFQKNTRNLKIRKQLAATPLVADLGATYTVNPRLTVGAKVRLPYTVKFNRQFSDLLADSSASLPAQQLDYPLTLGAGFEYRFENVLAAVINFDFNYRFWSQFKVDGQTPQSFNDSYQIKLGVEHRFFDRVPLRAGFLYETLPQSASFTRSVMTVGSGFVFRNVHVNMSGGVSNFQYYQDDLFPEDLYGLENRSDADRVRVTDFFVRLDCNYALQFSGK</sequence>
<evidence type="ECO:0000256" key="6">
    <source>
        <dbReference type="ARBA" id="ARBA00023136"/>
    </source>
</evidence>
<keyword evidence="7" id="KW-0998">Cell outer membrane</keyword>
<evidence type="ECO:0000256" key="5">
    <source>
        <dbReference type="ARBA" id="ARBA00022729"/>
    </source>
</evidence>
<proteinExistence type="inferred from homology"/>
<evidence type="ECO:0000256" key="3">
    <source>
        <dbReference type="ARBA" id="ARBA00022452"/>
    </source>
</evidence>
<dbReference type="PANTHER" id="PTHR35093:SF8">
    <property type="entry name" value="OUTER MEMBRANE PROTEIN NMB0088-RELATED"/>
    <property type="match status" value="1"/>
</dbReference>
<dbReference type="SUPFAM" id="SSF56935">
    <property type="entry name" value="Porins"/>
    <property type="match status" value="1"/>
</dbReference>
<evidence type="ECO:0000313" key="8">
    <source>
        <dbReference type="EMBL" id="HHJ51643.1"/>
    </source>
</evidence>
<gene>
    <name evidence="8" type="ORF">ENJ89_00485</name>
</gene>
<dbReference type="PANTHER" id="PTHR35093">
    <property type="entry name" value="OUTER MEMBRANE PROTEIN NMB0088-RELATED"/>
    <property type="match status" value="1"/>
</dbReference>
<organism evidence="8">
    <name type="scientific">Caldithrix abyssi</name>
    <dbReference type="NCBI Taxonomy" id="187145"/>
    <lineage>
        <taxon>Bacteria</taxon>
        <taxon>Pseudomonadati</taxon>
        <taxon>Calditrichota</taxon>
        <taxon>Calditrichia</taxon>
        <taxon>Calditrichales</taxon>
        <taxon>Calditrichaceae</taxon>
        <taxon>Caldithrix</taxon>
    </lineage>
</organism>
<dbReference type="GO" id="GO:0009279">
    <property type="term" value="C:cell outer membrane"/>
    <property type="evidence" value="ECO:0007669"/>
    <property type="project" value="UniProtKB-SubCell"/>
</dbReference>
<keyword evidence="5" id="KW-0732">Signal</keyword>
<protein>
    <submittedName>
        <fullName evidence="8">Uncharacterized protein</fullName>
    </submittedName>
</protein>
<dbReference type="Pfam" id="PF03349">
    <property type="entry name" value="Toluene_X"/>
    <property type="match status" value="1"/>
</dbReference>
<name>A0A7V5UDW3_CALAY</name>
<dbReference type="EMBL" id="DROD01000030">
    <property type="protein sequence ID" value="HHJ51643.1"/>
    <property type="molecule type" value="Genomic_DNA"/>
</dbReference>
<dbReference type="Proteomes" id="UP000886124">
    <property type="component" value="Unassembled WGS sequence"/>
</dbReference>
<dbReference type="InterPro" id="IPR005017">
    <property type="entry name" value="OMPP1/FadL/TodX"/>
</dbReference>
<evidence type="ECO:0000256" key="1">
    <source>
        <dbReference type="ARBA" id="ARBA00004571"/>
    </source>
</evidence>
<keyword evidence="4" id="KW-0812">Transmembrane</keyword>
<comment type="similarity">
    <text evidence="2">Belongs to the OmpP1/FadL family.</text>
</comment>
<evidence type="ECO:0000256" key="4">
    <source>
        <dbReference type="ARBA" id="ARBA00022692"/>
    </source>
</evidence>
<keyword evidence="3" id="KW-1134">Transmembrane beta strand</keyword>
<evidence type="ECO:0000256" key="7">
    <source>
        <dbReference type="ARBA" id="ARBA00023237"/>
    </source>
</evidence>
<dbReference type="GO" id="GO:0015483">
    <property type="term" value="F:long-chain fatty acid transporting porin activity"/>
    <property type="evidence" value="ECO:0007669"/>
    <property type="project" value="TreeGrafter"/>
</dbReference>
<evidence type="ECO:0000256" key="2">
    <source>
        <dbReference type="ARBA" id="ARBA00008163"/>
    </source>
</evidence>
<accession>A0A7V5UDW3</accession>